<name>A0A7W4ULB9_9MICO</name>
<feature type="domain" description="HNH nuclease" evidence="2">
    <location>
        <begin position="411"/>
        <end position="463"/>
    </location>
</feature>
<dbReference type="InterPro" id="IPR003870">
    <property type="entry name" value="DUF222"/>
</dbReference>
<dbReference type="RefSeq" id="WP_183622751.1">
    <property type="nucleotide sequence ID" value="NZ_JACHWJ010000001.1"/>
</dbReference>
<evidence type="ECO:0000259" key="2">
    <source>
        <dbReference type="SMART" id="SM00507"/>
    </source>
</evidence>
<dbReference type="Proteomes" id="UP000545286">
    <property type="component" value="Unassembled WGS sequence"/>
</dbReference>
<protein>
    <recommendedName>
        <fullName evidence="2">HNH nuclease domain-containing protein</fullName>
    </recommendedName>
</protein>
<sequence length="514" mass="55781">MASESFRSSSRETAVVDALLEARTQLSGVPDAEIVVVLYELAARRRVLDAALVEVAGEMLRREDESPRSETVARKAGFRNLAGMAEQVLGVKPFEANTLVRVASATRERMGMTGEPIPAKYEAVSKAVSSGVMTVAQAAAITKGLDHTRDRIDVEDLARAEAELVASACGVNPEDEQPAVPKVLEVQAAMWVSYLDPDGDEPRSEKIAAERGLWWSRRADGAITGKFVATPEQGEQLILDIDALLSPHRAVEFPAATSCGEPPAAALGADGDPRDSDLAGAGAETGAGTSARTNNVGGEGREVEVPLLDLRTQPQRRMDALASILTSYAESTDSPRIGGEAPTLVVVSTEAGIEGNAVRPEDMPHFEHTGEPVPPSFAAKVMCDGFIRIARQGSKGEILDLGRRRRLFSTAQRRAIFVRDRHCRAPGCRAPARWCETHHALPWIEGGPTDVKDGILLCSFHHHEVHRGRLSLVLDPGGQWRVVATVGHYVRRRTPRRRIPERSNVARPEWNRRT</sequence>
<feature type="region of interest" description="Disordered" evidence="1">
    <location>
        <begin position="255"/>
        <end position="300"/>
    </location>
</feature>
<evidence type="ECO:0000313" key="4">
    <source>
        <dbReference type="Proteomes" id="UP000545286"/>
    </source>
</evidence>
<keyword evidence="4" id="KW-1185">Reference proteome</keyword>
<dbReference type="InterPro" id="IPR003615">
    <property type="entry name" value="HNH_nuc"/>
</dbReference>
<comment type="caution">
    <text evidence="3">The sequence shown here is derived from an EMBL/GenBank/DDBJ whole genome shotgun (WGS) entry which is preliminary data.</text>
</comment>
<feature type="compositionally biased region" description="Low complexity" evidence="1">
    <location>
        <begin position="279"/>
        <end position="289"/>
    </location>
</feature>
<feature type="compositionally biased region" description="Low complexity" evidence="1">
    <location>
        <begin position="260"/>
        <end position="270"/>
    </location>
</feature>
<organism evidence="3 4">
    <name type="scientific">Pseudoclavibacter helvolus</name>
    <dbReference type="NCBI Taxonomy" id="255205"/>
    <lineage>
        <taxon>Bacteria</taxon>
        <taxon>Bacillati</taxon>
        <taxon>Actinomycetota</taxon>
        <taxon>Actinomycetes</taxon>
        <taxon>Micrococcales</taxon>
        <taxon>Microbacteriaceae</taxon>
        <taxon>Pseudoclavibacter</taxon>
    </lineage>
</organism>
<dbReference type="EMBL" id="JACHWJ010000001">
    <property type="protein sequence ID" value="MBB2956308.1"/>
    <property type="molecule type" value="Genomic_DNA"/>
</dbReference>
<dbReference type="CDD" id="cd00085">
    <property type="entry name" value="HNHc"/>
    <property type="match status" value="1"/>
</dbReference>
<dbReference type="AlphaFoldDB" id="A0A7W4ULB9"/>
<reference evidence="3 4" key="1">
    <citation type="submission" date="2020-08" db="EMBL/GenBank/DDBJ databases">
        <title>Sequencing the genomes of 1000 actinobacteria strains.</title>
        <authorList>
            <person name="Klenk H.-P."/>
        </authorList>
    </citation>
    <scope>NUCLEOTIDE SEQUENCE [LARGE SCALE GENOMIC DNA]</scope>
    <source>
        <strain evidence="3 4">DSM 20419</strain>
    </source>
</reference>
<dbReference type="SMART" id="SM00507">
    <property type="entry name" value="HNHc"/>
    <property type="match status" value="1"/>
</dbReference>
<evidence type="ECO:0000313" key="3">
    <source>
        <dbReference type="EMBL" id="MBB2956308.1"/>
    </source>
</evidence>
<dbReference type="Pfam" id="PF02720">
    <property type="entry name" value="DUF222"/>
    <property type="match status" value="1"/>
</dbReference>
<proteinExistence type="predicted"/>
<gene>
    <name evidence="3" type="ORF">FHX72_000420</name>
</gene>
<evidence type="ECO:0000256" key="1">
    <source>
        <dbReference type="SAM" id="MobiDB-lite"/>
    </source>
</evidence>
<accession>A0A7W4ULB9</accession>